<evidence type="ECO:0000256" key="2">
    <source>
        <dbReference type="ARBA" id="ARBA00022859"/>
    </source>
</evidence>
<dbReference type="SUPFAM" id="SSF48726">
    <property type="entry name" value="Immunoglobulin"/>
    <property type="match status" value="1"/>
</dbReference>
<dbReference type="PANTHER" id="PTHR23268">
    <property type="entry name" value="T-CELL RECEPTOR BETA CHAIN"/>
    <property type="match status" value="1"/>
</dbReference>
<name>A0A3Q4GFB6_NEOBR</name>
<keyword evidence="1" id="KW-0732">Signal</keyword>
<dbReference type="PANTHER" id="PTHR23268:SF102">
    <property type="entry name" value="IMMUNOGLOBULIN V-SET DOMAIN-CONTAINING PROTEIN"/>
    <property type="match status" value="1"/>
</dbReference>
<dbReference type="Proteomes" id="UP000261580">
    <property type="component" value="Unassembled WGS sequence"/>
</dbReference>
<organism evidence="4 5">
    <name type="scientific">Neolamprologus brichardi</name>
    <name type="common">Fairy cichlid</name>
    <name type="synonym">Lamprologus brichardi</name>
    <dbReference type="NCBI Taxonomy" id="32507"/>
    <lineage>
        <taxon>Eukaryota</taxon>
        <taxon>Metazoa</taxon>
        <taxon>Chordata</taxon>
        <taxon>Craniata</taxon>
        <taxon>Vertebrata</taxon>
        <taxon>Euteleostomi</taxon>
        <taxon>Actinopterygii</taxon>
        <taxon>Neopterygii</taxon>
        <taxon>Teleostei</taxon>
        <taxon>Neoteleostei</taxon>
        <taxon>Acanthomorphata</taxon>
        <taxon>Ovalentaria</taxon>
        <taxon>Cichlomorphae</taxon>
        <taxon>Cichliformes</taxon>
        <taxon>Cichlidae</taxon>
        <taxon>African cichlids</taxon>
        <taxon>Pseudocrenilabrinae</taxon>
        <taxon>Lamprologini</taxon>
        <taxon>Neolamprologus</taxon>
    </lineage>
</organism>
<proteinExistence type="predicted"/>
<dbReference type="SMART" id="SM00406">
    <property type="entry name" value="IGv"/>
    <property type="match status" value="1"/>
</dbReference>
<evidence type="ECO:0000256" key="1">
    <source>
        <dbReference type="ARBA" id="ARBA00022729"/>
    </source>
</evidence>
<protein>
    <recommendedName>
        <fullName evidence="3">Immunoglobulin V-set domain-containing protein</fullName>
    </recommendedName>
</protein>
<reference evidence="4" key="2">
    <citation type="submission" date="2025-09" db="UniProtKB">
        <authorList>
            <consortium name="Ensembl"/>
        </authorList>
    </citation>
    <scope>IDENTIFICATION</scope>
</reference>
<dbReference type="Pfam" id="PF07686">
    <property type="entry name" value="V-set"/>
    <property type="match status" value="1"/>
</dbReference>
<keyword evidence="2" id="KW-0391">Immunity</keyword>
<dbReference type="InterPro" id="IPR013783">
    <property type="entry name" value="Ig-like_fold"/>
</dbReference>
<evidence type="ECO:0000259" key="3">
    <source>
        <dbReference type="SMART" id="SM00406"/>
    </source>
</evidence>
<dbReference type="Bgee" id="ENSNBRG00000004231">
    <property type="expression patterns" value="Expressed in testis"/>
</dbReference>
<dbReference type="InterPro" id="IPR013106">
    <property type="entry name" value="Ig_V-set"/>
</dbReference>
<reference evidence="4" key="1">
    <citation type="submission" date="2025-08" db="UniProtKB">
        <authorList>
            <consortium name="Ensembl"/>
        </authorList>
    </citation>
    <scope>IDENTIFICATION</scope>
</reference>
<keyword evidence="5" id="KW-1185">Reference proteome</keyword>
<evidence type="ECO:0000313" key="5">
    <source>
        <dbReference type="Proteomes" id="UP000261580"/>
    </source>
</evidence>
<feature type="domain" description="Immunoglobulin V-set" evidence="3">
    <location>
        <begin position="46"/>
        <end position="122"/>
    </location>
</feature>
<accession>A0A3Q4GFB6</accession>
<dbReference type="GO" id="GO:0007166">
    <property type="term" value="P:cell surface receptor signaling pathway"/>
    <property type="evidence" value="ECO:0007669"/>
    <property type="project" value="TreeGrafter"/>
</dbReference>
<evidence type="ECO:0000313" key="4">
    <source>
        <dbReference type="Ensembl" id="ENSNBRP00000005323.1"/>
    </source>
</evidence>
<dbReference type="InterPro" id="IPR050413">
    <property type="entry name" value="TCR_beta_variable"/>
</dbReference>
<dbReference type="OMA" id="ANINKTC"/>
<sequence>MHKLTCGKFVTFVVRVFFYVFSTGSSLNSQIYQTPAQLYISRETEEVKINCSHSIQGYDRILWYRQMNNRHLQFLGYMYGTLDNPEKGLDVKLKGDANINKTCTLTIEKLGPNSSAVYFCAVTQHNARNYETHWVFILQRCHNGRDI</sequence>
<dbReference type="GO" id="GO:0005886">
    <property type="term" value="C:plasma membrane"/>
    <property type="evidence" value="ECO:0007669"/>
    <property type="project" value="TreeGrafter"/>
</dbReference>
<dbReference type="GeneTree" id="ENSGT01140000283519"/>
<dbReference type="Gene3D" id="2.60.40.10">
    <property type="entry name" value="Immunoglobulins"/>
    <property type="match status" value="1"/>
</dbReference>
<dbReference type="AlphaFoldDB" id="A0A3Q4GFB6"/>
<dbReference type="InterPro" id="IPR036179">
    <property type="entry name" value="Ig-like_dom_sf"/>
</dbReference>
<dbReference type="Ensembl" id="ENSNBRT00000005482.1">
    <property type="protein sequence ID" value="ENSNBRP00000005323.1"/>
    <property type="gene ID" value="ENSNBRG00000004231.1"/>
</dbReference>
<dbReference type="GO" id="GO:0002376">
    <property type="term" value="P:immune system process"/>
    <property type="evidence" value="ECO:0007669"/>
    <property type="project" value="UniProtKB-KW"/>
</dbReference>